<dbReference type="KEGG" id="fls:GLV81_10820"/>
<gene>
    <name evidence="1" type="ORF">GLV81_10820</name>
</gene>
<keyword evidence="2" id="KW-1185">Reference proteome</keyword>
<proteinExistence type="predicted"/>
<protein>
    <submittedName>
        <fullName evidence="1">Uncharacterized protein</fullName>
    </submittedName>
</protein>
<name>A0A6I6G7Z8_9BACT</name>
<organism evidence="1 2">
    <name type="scientific">Phnomibacter ginsenosidimutans</name>
    <dbReference type="NCBI Taxonomy" id="2676868"/>
    <lineage>
        <taxon>Bacteria</taxon>
        <taxon>Pseudomonadati</taxon>
        <taxon>Bacteroidota</taxon>
        <taxon>Chitinophagia</taxon>
        <taxon>Chitinophagales</taxon>
        <taxon>Chitinophagaceae</taxon>
        <taxon>Phnomibacter</taxon>
    </lineage>
</organism>
<dbReference type="Proteomes" id="UP000426027">
    <property type="component" value="Chromosome"/>
</dbReference>
<dbReference type="RefSeq" id="WP_157478880.1">
    <property type="nucleotide sequence ID" value="NZ_CP046566.1"/>
</dbReference>
<sequence length="169" mass="18619">MWIRSINLKAEAVKAGLENPAFWERVTSSIKASEEDSVFIFNFSLQFNQLDEIAYMMQYLPKVGNMAGQEGTPGLGAFFPQVMHYALQNGELLRRTEMMAEDKAADPSMSAMFAMMPNANYVLKVDAPANIKESNIGNASTNGKQLKASIPLGDAMSGQLEKLDGRIVF</sequence>
<evidence type="ECO:0000313" key="1">
    <source>
        <dbReference type="EMBL" id="QGW28527.1"/>
    </source>
</evidence>
<evidence type="ECO:0000313" key="2">
    <source>
        <dbReference type="Proteomes" id="UP000426027"/>
    </source>
</evidence>
<reference evidence="1 2" key="1">
    <citation type="submission" date="2019-11" db="EMBL/GenBank/DDBJ databases">
        <authorList>
            <person name="Im W.T."/>
        </authorList>
    </citation>
    <scope>NUCLEOTIDE SEQUENCE [LARGE SCALE GENOMIC DNA]</scope>
    <source>
        <strain evidence="1 2">SB-02</strain>
    </source>
</reference>
<dbReference type="EMBL" id="CP046566">
    <property type="protein sequence ID" value="QGW28527.1"/>
    <property type="molecule type" value="Genomic_DNA"/>
</dbReference>
<accession>A0A6I6G7Z8</accession>
<dbReference type="AlphaFoldDB" id="A0A6I6G7Z8"/>